<keyword evidence="2" id="KW-1185">Reference proteome</keyword>
<evidence type="ECO:0000313" key="1">
    <source>
        <dbReference type="EMBL" id="MDD9205014.1"/>
    </source>
</evidence>
<reference evidence="1" key="1">
    <citation type="submission" date="2023-02" db="EMBL/GenBank/DDBJ databases">
        <title>Georgenia sp.10Sc9-8, isolated from a soil sample collected from the Taklamakan desert.</title>
        <authorList>
            <person name="Liu S."/>
        </authorList>
    </citation>
    <scope>NUCLEOTIDE SEQUENCE</scope>
    <source>
        <strain evidence="1">10Sc9-8</strain>
    </source>
</reference>
<proteinExistence type="predicted"/>
<organism evidence="1 2">
    <name type="scientific">Georgenia halotolerans</name>
    <dbReference type="NCBI Taxonomy" id="3028317"/>
    <lineage>
        <taxon>Bacteria</taxon>
        <taxon>Bacillati</taxon>
        <taxon>Actinomycetota</taxon>
        <taxon>Actinomycetes</taxon>
        <taxon>Micrococcales</taxon>
        <taxon>Bogoriellaceae</taxon>
        <taxon>Georgenia</taxon>
    </lineage>
</organism>
<feature type="non-terminal residue" evidence="1">
    <location>
        <position position="1"/>
    </location>
</feature>
<dbReference type="Proteomes" id="UP001165561">
    <property type="component" value="Unassembled WGS sequence"/>
</dbReference>
<evidence type="ECO:0000313" key="2">
    <source>
        <dbReference type="Proteomes" id="UP001165561"/>
    </source>
</evidence>
<sequence length="157" mass="16919">LDEASPVSPDYAQRAVGVMIPGDLVPGEEATFELSSLAFSAGENQATELILDLAGMPLVEDVDIDTTIVDGTDEVGQATVTVILPEDLEGGTQPLRIRTDAGTDVVDYVEVEGTEPGEPQQPGSQRYGFFLNDGWDAWADHVFQYGRFSDEVLIGDW</sequence>
<dbReference type="EMBL" id="JARACI010000186">
    <property type="protein sequence ID" value="MDD9205014.1"/>
    <property type="molecule type" value="Genomic_DNA"/>
</dbReference>
<comment type="caution">
    <text evidence="1">The sequence shown here is derived from an EMBL/GenBank/DDBJ whole genome shotgun (WGS) entry which is preliminary data.</text>
</comment>
<gene>
    <name evidence="1" type="ORF">PU560_00875</name>
</gene>
<accession>A0ABT5TUR6</accession>
<feature type="non-terminal residue" evidence="1">
    <location>
        <position position="157"/>
    </location>
</feature>
<protein>
    <submittedName>
        <fullName evidence="1">Uncharacterized protein</fullName>
    </submittedName>
</protein>
<name>A0ABT5TUR6_9MICO</name>